<dbReference type="PANTHER" id="PTHR43630">
    <property type="entry name" value="POLY-BETA-1,6-N-ACETYL-D-GLUCOSAMINE SYNTHASE"/>
    <property type="match status" value="1"/>
</dbReference>
<protein>
    <submittedName>
        <fullName evidence="2">Glycosyl transferase, family 2</fullName>
    </submittedName>
</protein>
<keyword evidence="2" id="KW-0808">Transferase</keyword>
<evidence type="ECO:0000259" key="1">
    <source>
        <dbReference type="Pfam" id="PF00535"/>
    </source>
</evidence>
<gene>
    <name evidence="2" type="ORF">UT23_C0017G0007</name>
</gene>
<dbReference type="EMBL" id="LBWA01000017">
    <property type="protein sequence ID" value="KKQ97146.1"/>
    <property type="molecule type" value="Genomic_DNA"/>
</dbReference>
<dbReference type="Pfam" id="PF00535">
    <property type="entry name" value="Glycos_transf_2"/>
    <property type="match status" value="1"/>
</dbReference>
<reference evidence="2 3" key="1">
    <citation type="journal article" date="2015" name="Nature">
        <title>rRNA introns, odd ribosomes, and small enigmatic genomes across a large radiation of phyla.</title>
        <authorList>
            <person name="Brown C.T."/>
            <person name="Hug L.A."/>
            <person name="Thomas B.C."/>
            <person name="Sharon I."/>
            <person name="Castelle C.J."/>
            <person name="Singh A."/>
            <person name="Wilkins M.J."/>
            <person name="Williams K.H."/>
            <person name="Banfield J.F."/>
        </authorList>
    </citation>
    <scope>NUCLEOTIDE SEQUENCE [LARGE SCALE GENOMIC DNA]</scope>
</reference>
<dbReference type="InterPro" id="IPR001173">
    <property type="entry name" value="Glyco_trans_2-like"/>
</dbReference>
<organism evidence="2 3">
    <name type="scientific">Candidatus Woesebacteria bacterium GW2011_GWA1_39_12</name>
    <dbReference type="NCBI Taxonomy" id="1618549"/>
    <lineage>
        <taxon>Bacteria</taxon>
        <taxon>Candidatus Woeseibacteriota</taxon>
    </lineage>
</organism>
<comment type="caution">
    <text evidence="2">The sequence shown here is derived from an EMBL/GenBank/DDBJ whole genome shotgun (WGS) entry which is preliminary data.</text>
</comment>
<evidence type="ECO:0000313" key="3">
    <source>
        <dbReference type="Proteomes" id="UP000034325"/>
    </source>
</evidence>
<name>A0A0G0Q667_9BACT</name>
<dbReference type="AlphaFoldDB" id="A0A0G0Q667"/>
<dbReference type="SUPFAM" id="SSF53448">
    <property type="entry name" value="Nucleotide-diphospho-sugar transferases"/>
    <property type="match status" value="1"/>
</dbReference>
<dbReference type="CDD" id="cd02511">
    <property type="entry name" value="Beta4Glucosyltransferase"/>
    <property type="match status" value="1"/>
</dbReference>
<dbReference type="PANTHER" id="PTHR43630:SF2">
    <property type="entry name" value="GLYCOSYLTRANSFERASE"/>
    <property type="match status" value="1"/>
</dbReference>
<dbReference type="Gene3D" id="3.90.550.10">
    <property type="entry name" value="Spore Coat Polysaccharide Biosynthesis Protein SpsA, Chain A"/>
    <property type="match status" value="1"/>
</dbReference>
<dbReference type="InterPro" id="IPR029044">
    <property type="entry name" value="Nucleotide-diphossugar_trans"/>
</dbReference>
<dbReference type="GO" id="GO:0016740">
    <property type="term" value="F:transferase activity"/>
    <property type="evidence" value="ECO:0007669"/>
    <property type="project" value="UniProtKB-KW"/>
</dbReference>
<proteinExistence type="predicted"/>
<dbReference type="Proteomes" id="UP000034325">
    <property type="component" value="Unassembled WGS sequence"/>
</dbReference>
<feature type="domain" description="Glycosyltransferase 2-like" evidence="1">
    <location>
        <begin position="5"/>
        <end position="124"/>
    </location>
</feature>
<sequence length="285" mass="33420">MTKLSVVLAVRNEEKNIGECLSSIKGTADEIVVVDEESKDNTIEIVRSFGARIIKVEHSPIFHISKQKALEEANGEWILQLDADERVTPKLAEEIRRVIEMPDNKIDEYQKTLKNQRLFARHKRLIEKRDGAFIKEGEFAGFFIPRLNYFLGKYLRYGGVYPDGVIRLVKKEKAHFPQKSVHELIKVDGKVGWLQNDLIHMADPTFSRYLQRNSYYIDLIADDMKNENLGKSVWQFLNYVLVKPIWWFFLTLFRHKGILDGFQGIIFSFFSALRFPRAYLRYLRK</sequence>
<accession>A0A0G0Q667</accession>
<evidence type="ECO:0000313" key="2">
    <source>
        <dbReference type="EMBL" id="KKQ97146.1"/>
    </source>
</evidence>